<comment type="caution">
    <text evidence="2">The sequence shown here is derived from an EMBL/GenBank/DDBJ whole genome shotgun (WGS) entry which is preliminary data.</text>
</comment>
<reference evidence="2 3" key="1">
    <citation type="submission" date="2024-03" db="EMBL/GenBank/DDBJ databases">
        <authorList>
            <person name="Martinez-Hernandez J."/>
        </authorList>
    </citation>
    <scope>NUCLEOTIDE SEQUENCE [LARGE SCALE GENOMIC DNA]</scope>
</reference>
<dbReference type="PANTHER" id="PTHR34427">
    <property type="entry name" value="DUF4283 DOMAIN PROTEIN"/>
    <property type="match status" value="1"/>
</dbReference>
<organism evidence="2 3">
    <name type="scientific">Lupinus luteus</name>
    <name type="common">European yellow lupine</name>
    <dbReference type="NCBI Taxonomy" id="3873"/>
    <lineage>
        <taxon>Eukaryota</taxon>
        <taxon>Viridiplantae</taxon>
        <taxon>Streptophyta</taxon>
        <taxon>Embryophyta</taxon>
        <taxon>Tracheophyta</taxon>
        <taxon>Spermatophyta</taxon>
        <taxon>Magnoliopsida</taxon>
        <taxon>eudicotyledons</taxon>
        <taxon>Gunneridae</taxon>
        <taxon>Pentapetalae</taxon>
        <taxon>rosids</taxon>
        <taxon>fabids</taxon>
        <taxon>Fabales</taxon>
        <taxon>Fabaceae</taxon>
        <taxon>Papilionoideae</taxon>
        <taxon>50 kb inversion clade</taxon>
        <taxon>genistoids sensu lato</taxon>
        <taxon>core genistoids</taxon>
        <taxon>Genisteae</taxon>
        <taxon>Lupinus</taxon>
    </lineage>
</organism>
<accession>A0AAV1YA81</accession>
<feature type="region of interest" description="Disordered" evidence="1">
    <location>
        <begin position="175"/>
        <end position="196"/>
    </location>
</feature>
<proteinExistence type="predicted"/>
<protein>
    <recommendedName>
        <fullName evidence="4">DUF4283 domain-containing protein</fullName>
    </recommendedName>
</protein>
<evidence type="ECO:0008006" key="4">
    <source>
        <dbReference type="Google" id="ProtNLM"/>
    </source>
</evidence>
<name>A0AAV1YA81_LUPLU</name>
<sequence length="225" mass="25825">MFVGEIRNCEDDINVSSLLASRGLLSIQLIPMGSKTVLLKGEEGVDVKDYIKQEEIWCKNLFKEIRRWSPGELAMDRTIWVRCSGIPMQAWTVEFFKLLIGYVGQFIMVSEATKCMERLDVWFVLLATESLNWIDLNLKVKVGDIMYGGETWPKVNSGQGGDGSEDEDDDIVVLNSRAHEEQKDGQEGYSKAGEERDESDFFAHNLHSNTMREWGDRCFLWERKI</sequence>
<dbReference type="AlphaFoldDB" id="A0AAV1YA81"/>
<gene>
    <name evidence="2" type="ORF">LLUT_LOCUS31964</name>
</gene>
<keyword evidence="3" id="KW-1185">Reference proteome</keyword>
<feature type="compositionally biased region" description="Basic and acidic residues" evidence="1">
    <location>
        <begin position="177"/>
        <end position="186"/>
    </location>
</feature>
<dbReference type="EMBL" id="CAXHTB010000023">
    <property type="protein sequence ID" value="CAL0330904.1"/>
    <property type="molecule type" value="Genomic_DNA"/>
</dbReference>
<evidence type="ECO:0000256" key="1">
    <source>
        <dbReference type="SAM" id="MobiDB-lite"/>
    </source>
</evidence>
<dbReference type="Proteomes" id="UP001497480">
    <property type="component" value="Unassembled WGS sequence"/>
</dbReference>
<dbReference type="PANTHER" id="PTHR34427:SF5">
    <property type="entry name" value="DUF4283 DOMAIN-CONTAINING PROTEIN"/>
    <property type="match status" value="1"/>
</dbReference>
<evidence type="ECO:0000313" key="2">
    <source>
        <dbReference type="EMBL" id="CAL0330904.1"/>
    </source>
</evidence>
<evidence type="ECO:0000313" key="3">
    <source>
        <dbReference type="Proteomes" id="UP001497480"/>
    </source>
</evidence>